<feature type="domain" description="Glycosyl transferase family 1" evidence="2">
    <location>
        <begin position="186"/>
        <end position="357"/>
    </location>
</feature>
<sequence>MRVLIICTEKLPVPPVKGGAIQTYIAGAVPYLNENHAITILGRDDPSLPDEEIIDDVQYVRVPGKLLETYREGIVNFVKDNTFDLIHIFNRPRLVCPVRDVAPNSRIILSMHNDMFKIEKIDPAEATKAISQLDKIITISNYIGEAIVKLFPEAKPKLQTIYSGVDLDRFVPIYSDKGRKLGDWIRKEYELESKKIILFAGRLSANKGADVLIRAVHKLTKKHSNVALVLMGSKGYSDNRMTDYIAYINAMANRFSIPVITTGFVQPDQIQNWFAAADIFVCPSQWEEPLARVHYEAMAAGLPIVTTARGGNTEVIEGNKNGLIVENPDNPEEFVTHLSTLLTNPKLCKQMGQHGRNFVERNHSWDRVVSDIANVWKEIDYNIQNNTTIGSVTLQGKKQLMENIQDTEQKEANADQEIQGEKRDKNINTRLSVIEEQQSPITQKTQLRKKKKLPYSPFNRSRSKNLGLVSILF</sequence>
<dbReference type="Gene3D" id="3.40.50.2000">
    <property type="entry name" value="Glycogen Phosphorylase B"/>
    <property type="match status" value="2"/>
</dbReference>
<dbReference type="PANTHER" id="PTHR12526:SF638">
    <property type="entry name" value="SPORE COAT PROTEIN SA"/>
    <property type="match status" value="1"/>
</dbReference>
<evidence type="ECO:0000259" key="2">
    <source>
        <dbReference type="Pfam" id="PF00534"/>
    </source>
</evidence>
<dbReference type="EMBL" id="PDOE01000013">
    <property type="protein sequence ID" value="RKL65690.1"/>
    <property type="molecule type" value="Genomic_DNA"/>
</dbReference>
<name>A0A3A9K489_9BACI</name>
<evidence type="ECO:0000259" key="3">
    <source>
        <dbReference type="Pfam" id="PF13439"/>
    </source>
</evidence>
<feature type="coiled-coil region" evidence="1">
    <location>
        <begin position="397"/>
        <end position="424"/>
    </location>
</feature>
<organism evidence="4 5">
    <name type="scientific">Salipaludibacillus neizhouensis</name>
    <dbReference type="NCBI Taxonomy" id="885475"/>
    <lineage>
        <taxon>Bacteria</taxon>
        <taxon>Bacillati</taxon>
        <taxon>Bacillota</taxon>
        <taxon>Bacilli</taxon>
        <taxon>Bacillales</taxon>
        <taxon>Bacillaceae</taxon>
    </lineage>
</organism>
<evidence type="ECO:0000313" key="5">
    <source>
        <dbReference type="Proteomes" id="UP000281498"/>
    </source>
</evidence>
<dbReference type="InterPro" id="IPR028098">
    <property type="entry name" value="Glyco_trans_4-like_N"/>
</dbReference>
<accession>A0A3A9K489</accession>
<dbReference type="InterPro" id="IPR001296">
    <property type="entry name" value="Glyco_trans_1"/>
</dbReference>
<keyword evidence="5" id="KW-1185">Reference proteome</keyword>
<reference evidence="4 5" key="1">
    <citation type="submission" date="2017-10" db="EMBL/GenBank/DDBJ databases">
        <title>Bacillus sp. nov., a halophilic bacterium isolated from a Keqin Lake.</title>
        <authorList>
            <person name="Wang H."/>
        </authorList>
    </citation>
    <scope>NUCLEOTIDE SEQUENCE [LARGE SCALE GENOMIC DNA]</scope>
    <source>
        <strain evidence="4 5">KCTC 13187</strain>
    </source>
</reference>
<evidence type="ECO:0000313" key="4">
    <source>
        <dbReference type="EMBL" id="RKL65690.1"/>
    </source>
</evidence>
<dbReference type="AlphaFoldDB" id="A0A3A9K489"/>
<protein>
    <submittedName>
        <fullName evidence="4">Lipopolysaccharide N-acetylglucosaminyltransferase</fullName>
    </submittedName>
</protein>
<keyword evidence="4" id="KW-0328">Glycosyltransferase</keyword>
<comment type="caution">
    <text evidence="4">The sequence shown here is derived from an EMBL/GenBank/DDBJ whole genome shotgun (WGS) entry which is preliminary data.</text>
</comment>
<evidence type="ECO:0000256" key="1">
    <source>
        <dbReference type="SAM" id="Coils"/>
    </source>
</evidence>
<keyword evidence="4" id="KW-0808">Transferase</keyword>
<dbReference type="OrthoDB" id="139410at2"/>
<dbReference type="Pfam" id="PF00534">
    <property type="entry name" value="Glycos_transf_1"/>
    <property type="match status" value="1"/>
</dbReference>
<gene>
    <name evidence="4" type="ORF">CR203_19650</name>
</gene>
<dbReference type="CDD" id="cd03801">
    <property type="entry name" value="GT4_PimA-like"/>
    <property type="match status" value="1"/>
</dbReference>
<dbReference type="PANTHER" id="PTHR12526">
    <property type="entry name" value="GLYCOSYLTRANSFERASE"/>
    <property type="match status" value="1"/>
</dbReference>
<dbReference type="GO" id="GO:0016757">
    <property type="term" value="F:glycosyltransferase activity"/>
    <property type="evidence" value="ECO:0007669"/>
    <property type="project" value="UniProtKB-KW"/>
</dbReference>
<proteinExistence type="predicted"/>
<dbReference type="RefSeq" id="WP_110935997.1">
    <property type="nucleotide sequence ID" value="NZ_KZ614146.1"/>
</dbReference>
<keyword evidence="1" id="KW-0175">Coiled coil</keyword>
<dbReference type="SUPFAM" id="SSF53756">
    <property type="entry name" value="UDP-Glycosyltransferase/glycogen phosphorylase"/>
    <property type="match status" value="1"/>
</dbReference>
<feature type="domain" description="Glycosyltransferase subfamily 4-like N-terminal" evidence="3">
    <location>
        <begin position="22"/>
        <end position="169"/>
    </location>
</feature>
<dbReference type="Pfam" id="PF13439">
    <property type="entry name" value="Glyco_transf_4"/>
    <property type="match status" value="1"/>
</dbReference>
<dbReference type="Proteomes" id="UP000281498">
    <property type="component" value="Unassembled WGS sequence"/>
</dbReference>